<sequence length="21" mass="2631">MKKRLQQMSFYKKKKIRKSAC</sequence>
<evidence type="ECO:0000256" key="1">
    <source>
        <dbReference type="SAM" id="MobiDB-lite"/>
    </source>
</evidence>
<proteinExistence type="predicted"/>
<protein>
    <submittedName>
        <fullName evidence="2">Uncharacterized protein</fullName>
    </submittedName>
</protein>
<organism evidence="2">
    <name type="scientific">Anguilla anguilla</name>
    <name type="common">European freshwater eel</name>
    <name type="synonym">Muraena anguilla</name>
    <dbReference type="NCBI Taxonomy" id="7936"/>
    <lineage>
        <taxon>Eukaryota</taxon>
        <taxon>Metazoa</taxon>
        <taxon>Chordata</taxon>
        <taxon>Craniata</taxon>
        <taxon>Vertebrata</taxon>
        <taxon>Euteleostomi</taxon>
        <taxon>Actinopterygii</taxon>
        <taxon>Neopterygii</taxon>
        <taxon>Teleostei</taxon>
        <taxon>Anguilliformes</taxon>
        <taxon>Anguillidae</taxon>
        <taxon>Anguilla</taxon>
    </lineage>
</organism>
<feature type="region of interest" description="Disordered" evidence="1">
    <location>
        <begin position="1"/>
        <end position="21"/>
    </location>
</feature>
<evidence type="ECO:0000313" key="2">
    <source>
        <dbReference type="EMBL" id="JAH24773.1"/>
    </source>
</evidence>
<reference evidence="2" key="1">
    <citation type="submission" date="2014-11" db="EMBL/GenBank/DDBJ databases">
        <authorList>
            <person name="Amaro Gonzalez C."/>
        </authorList>
    </citation>
    <scope>NUCLEOTIDE SEQUENCE</scope>
</reference>
<accession>A0A0E9R8X9</accession>
<name>A0A0E9R8X9_ANGAN</name>
<reference evidence="2" key="2">
    <citation type="journal article" date="2015" name="Fish Shellfish Immunol.">
        <title>Early steps in the European eel (Anguilla anguilla)-Vibrio vulnificus interaction in the gills: Role of the RtxA13 toxin.</title>
        <authorList>
            <person name="Callol A."/>
            <person name="Pajuelo D."/>
            <person name="Ebbesson L."/>
            <person name="Teles M."/>
            <person name="MacKenzie S."/>
            <person name="Amaro C."/>
        </authorList>
    </citation>
    <scope>NUCLEOTIDE SEQUENCE</scope>
</reference>
<dbReference type="AlphaFoldDB" id="A0A0E9R8X9"/>
<dbReference type="EMBL" id="GBXM01083804">
    <property type="protein sequence ID" value="JAH24773.1"/>
    <property type="molecule type" value="Transcribed_RNA"/>
</dbReference>